<evidence type="ECO:0000313" key="2">
    <source>
        <dbReference type="EMBL" id="VAW26337.1"/>
    </source>
</evidence>
<dbReference type="AlphaFoldDB" id="A0A3B0UM57"/>
<dbReference type="GO" id="GO:0006508">
    <property type="term" value="P:proteolysis"/>
    <property type="evidence" value="ECO:0007669"/>
    <property type="project" value="InterPro"/>
</dbReference>
<protein>
    <submittedName>
        <fullName evidence="2">D-alanyl-D-alanine carboxypeptidase</fullName>
    </submittedName>
</protein>
<sequence>MIKFSLSSFLIVLLSLSGINTFSQVNYSELALTGRGDLELVGTQDKLQKEVFEAFKKMQQDALKDSISIEIASAYRSFDRQKEIWNRKYDAYISEGLSPQEAIEKIIAYSTIPGTSRHHWGTDIDLIEEVVKLPESLLTEENYINNGVFSNFKKWMDENSEKYGFYLVYDNNIDRKGFKYEPWHYSYKKLSYPMLEEFIKIDLIKLLQSVNLKGNKYITPVFLQKYTNENILEINPKLK</sequence>
<dbReference type="CDD" id="cd14847">
    <property type="entry name" value="DD-carboxypeptidase_like"/>
    <property type="match status" value="1"/>
</dbReference>
<dbReference type="InterPro" id="IPR052179">
    <property type="entry name" value="DD-CPase-like"/>
</dbReference>
<gene>
    <name evidence="2" type="ORF">MNBD_BACTEROID04-841</name>
</gene>
<dbReference type="Pfam" id="PF02557">
    <property type="entry name" value="VanY"/>
    <property type="match status" value="1"/>
</dbReference>
<dbReference type="Gene3D" id="3.30.1380.10">
    <property type="match status" value="1"/>
</dbReference>
<dbReference type="EMBL" id="UOER01000582">
    <property type="protein sequence ID" value="VAW26337.1"/>
    <property type="molecule type" value="Genomic_DNA"/>
</dbReference>
<dbReference type="PANTHER" id="PTHR34385:SF1">
    <property type="entry name" value="PEPTIDOGLYCAN L-ALANYL-D-GLUTAMATE ENDOPEPTIDASE CWLK"/>
    <property type="match status" value="1"/>
</dbReference>
<dbReference type="InterPro" id="IPR003709">
    <property type="entry name" value="VanY-like_core_dom"/>
</dbReference>
<reference evidence="2" key="1">
    <citation type="submission" date="2018-06" db="EMBL/GenBank/DDBJ databases">
        <authorList>
            <person name="Zhirakovskaya E."/>
        </authorList>
    </citation>
    <scope>NUCLEOTIDE SEQUENCE</scope>
</reference>
<dbReference type="GO" id="GO:0004180">
    <property type="term" value="F:carboxypeptidase activity"/>
    <property type="evidence" value="ECO:0007669"/>
    <property type="project" value="UniProtKB-KW"/>
</dbReference>
<name>A0A3B0UM57_9ZZZZ</name>
<dbReference type="SUPFAM" id="SSF55166">
    <property type="entry name" value="Hedgehog/DD-peptidase"/>
    <property type="match status" value="1"/>
</dbReference>
<dbReference type="InterPro" id="IPR009045">
    <property type="entry name" value="Zn_M74/Hedgehog-like"/>
</dbReference>
<keyword evidence="2" id="KW-0378">Hydrolase</keyword>
<keyword evidence="2" id="KW-0121">Carboxypeptidase</keyword>
<feature type="domain" description="D-alanyl-D-alanine carboxypeptidase-like core" evidence="1">
    <location>
        <begin position="45"/>
        <end position="187"/>
    </location>
</feature>
<organism evidence="2">
    <name type="scientific">hydrothermal vent metagenome</name>
    <dbReference type="NCBI Taxonomy" id="652676"/>
    <lineage>
        <taxon>unclassified sequences</taxon>
        <taxon>metagenomes</taxon>
        <taxon>ecological metagenomes</taxon>
    </lineage>
</organism>
<dbReference type="PANTHER" id="PTHR34385">
    <property type="entry name" value="D-ALANYL-D-ALANINE CARBOXYPEPTIDASE"/>
    <property type="match status" value="1"/>
</dbReference>
<proteinExistence type="predicted"/>
<keyword evidence="2" id="KW-0645">Protease</keyword>
<accession>A0A3B0UM57</accession>
<evidence type="ECO:0000259" key="1">
    <source>
        <dbReference type="Pfam" id="PF02557"/>
    </source>
</evidence>